<proteinExistence type="predicted"/>
<feature type="transmembrane region" description="Helical" evidence="1">
    <location>
        <begin position="108"/>
        <end position="129"/>
    </location>
</feature>
<dbReference type="AlphaFoldDB" id="A0A9E8SDX9"/>
<protein>
    <submittedName>
        <fullName evidence="2">Uncharacterized protein</fullName>
    </submittedName>
</protein>
<dbReference type="EMBL" id="CP113088">
    <property type="protein sequence ID" value="WAC02913.1"/>
    <property type="molecule type" value="Genomic_DNA"/>
</dbReference>
<dbReference type="KEGG" id="lnu:N7U66_04610"/>
<evidence type="ECO:0000256" key="1">
    <source>
        <dbReference type="SAM" id="Phobius"/>
    </source>
</evidence>
<gene>
    <name evidence="2" type="ORF">N7U66_04610</name>
</gene>
<keyword evidence="1" id="KW-0472">Membrane</keyword>
<accession>A0A9E8SDX9</accession>
<name>A0A9E8SDX9_9FLAO</name>
<keyword evidence="3" id="KW-1185">Reference proteome</keyword>
<organism evidence="2 3">
    <name type="scientific">Lacinutrix neustonica</name>
    <dbReference type="NCBI Taxonomy" id="2980107"/>
    <lineage>
        <taxon>Bacteria</taxon>
        <taxon>Pseudomonadati</taxon>
        <taxon>Bacteroidota</taxon>
        <taxon>Flavobacteriia</taxon>
        <taxon>Flavobacteriales</taxon>
        <taxon>Flavobacteriaceae</taxon>
        <taxon>Lacinutrix</taxon>
    </lineage>
</organism>
<evidence type="ECO:0000313" key="3">
    <source>
        <dbReference type="Proteomes" id="UP001164705"/>
    </source>
</evidence>
<dbReference type="Proteomes" id="UP001164705">
    <property type="component" value="Chromosome"/>
</dbReference>
<reference evidence="2" key="1">
    <citation type="submission" date="2022-11" db="EMBL/GenBank/DDBJ databases">
        <title>Lacinutrix neustonica HL-RS19T sp. nov., isolated from the surface microlayer sample of brackish Lake Shihwa.</title>
        <authorList>
            <person name="Choi J.Y."/>
            <person name="Hwang C.Y."/>
        </authorList>
    </citation>
    <scope>NUCLEOTIDE SEQUENCE</scope>
    <source>
        <strain evidence="2">HL-RS19</strain>
    </source>
</reference>
<sequence>MNKALTEKESKVADLFLEDLLTHEKTHAFKSVVNHFFEKDKISKERALFICEYLERKSLVTLILDSNFTLRNIKFDKSKIQEFLKNDGINKRWMVDSKLKYDLKFSKFKVKTFGFLFVISIFGGVYGFYDFIERVGIIKHFQSEQKKELEESKLHNSFLIQKDIDSLNTTKKSKKNE</sequence>
<keyword evidence="1" id="KW-1133">Transmembrane helix</keyword>
<evidence type="ECO:0000313" key="2">
    <source>
        <dbReference type="EMBL" id="WAC02913.1"/>
    </source>
</evidence>
<dbReference type="RefSeq" id="WP_267677515.1">
    <property type="nucleotide sequence ID" value="NZ_CP113088.1"/>
</dbReference>
<keyword evidence="1" id="KW-0812">Transmembrane</keyword>